<organism evidence="1 2">
    <name type="scientific">Mumia flava</name>
    <dbReference type="NCBI Taxonomy" id="1348852"/>
    <lineage>
        <taxon>Bacteria</taxon>
        <taxon>Bacillati</taxon>
        <taxon>Actinomycetota</taxon>
        <taxon>Actinomycetes</taxon>
        <taxon>Propionibacteriales</taxon>
        <taxon>Nocardioidaceae</taxon>
        <taxon>Mumia</taxon>
    </lineage>
</organism>
<keyword evidence="2" id="KW-1185">Reference proteome</keyword>
<dbReference type="Proteomes" id="UP000230842">
    <property type="component" value="Unassembled WGS sequence"/>
</dbReference>
<protein>
    <submittedName>
        <fullName evidence="1">Uncharacterized protein</fullName>
    </submittedName>
</protein>
<comment type="caution">
    <text evidence="1">The sequence shown here is derived from an EMBL/GenBank/DDBJ whole genome shotgun (WGS) entry which is preliminary data.</text>
</comment>
<dbReference type="AlphaFoldDB" id="A0A2M9AQD4"/>
<proteinExistence type="predicted"/>
<dbReference type="OrthoDB" id="3820010at2"/>
<sequence>MTTRDPWRDALDKLGSAFMTSSLIRSTSKEAGMPSAALYFRGRVGVLGDVSVDTAEDVLGIFPRRVVESIWSRTPDVVCADAVESYVDVSHRWARENVVDDEAAARAADLLERVVDETTLGPAPLAMAFARLPRPDDVPARVVHSANVVREIRGGLYFGALALVGLPVFRAMLVDPRAGAEGMGSLGWKPEEIEAAQKVARPGDDVRWRNAEDALTGAFVGLLGDAIGEEATGDLAEALLAVRRVD</sequence>
<gene>
    <name evidence="1" type="ORF">CLV56_4122</name>
</gene>
<evidence type="ECO:0000313" key="1">
    <source>
        <dbReference type="EMBL" id="PJJ47863.1"/>
    </source>
</evidence>
<accession>A0A2M9AQD4</accession>
<name>A0A2M9AQD4_9ACTN</name>
<reference evidence="1 2" key="1">
    <citation type="submission" date="2017-11" db="EMBL/GenBank/DDBJ databases">
        <title>Genomic Encyclopedia of Archaeal and Bacterial Type Strains, Phase II (KMG-II): From Individual Species to Whole Genera.</title>
        <authorList>
            <person name="Goeker M."/>
        </authorList>
    </citation>
    <scope>NUCLEOTIDE SEQUENCE [LARGE SCALE GENOMIC DNA]</scope>
    <source>
        <strain evidence="1 2">DSM 27763</strain>
    </source>
</reference>
<dbReference type="Pfam" id="PF21863">
    <property type="entry name" value="HTH_67"/>
    <property type="match status" value="1"/>
</dbReference>
<dbReference type="RefSeq" id="WP_100415630.1">
    <property type="nucleotide sequence ID" value="NZ_PGEZ01000005.1"/>
</dbReference>
<dbReference type="EMBL" id="PGEZ01000005">
    <property type="protein sequence ID" value="PJJ47863.1"/>
    <property type="molecule type" value="Genomic_DNA"/>
</dbReference>
<dbReference type="InterPro" id="IPR054058">
    <property type="entry name" value="HTH_67"/>
</dbReference>
<evidence type="ECO:0000313" key="2">
    <source>
        <dbReference type="Proteomes" id="UP000230842"/>
    </source>
</evidence>